<feature type="region of interest" description="Disordered" evidence="1">
    <location>
        <begin position="29"/>
        <end position="60"/>
    </location>
</feature>
<keyword evidence="2" id="KW-0812">Transmembrane</keyword>
<accession>A0A329R311</accession>
<dbReference type="AlphaFoldDB" id="A0A329R311"/>
<feature type="transmembrane region" description="Helical" evidence="2">
    <location>
        <begin position="6"/>
        <end position="25"/>
    </location>
</feature>
<reference evidence="3 4" key="1">
    <citation type="submission" date="2018-06" db="EMBL/GenBank/DDBJ databases">
        <title>Phytoactinopolyspora halophila sp. nov., a novel halophilic actinomycete isolated from a saline soil in China.</title>
        <authorList>
            <person name="Tang S.-K."/>
        </authorList>
    </citation>
    <scope>NUCLEOTIDE SEQUENCE [LARGE SCALE GENOMIC DNA]</scope>
    <source>
        <strain evidence="3 4">YIM 96934</strain>
    </source>
</reference>
<keyword evidence="2" id="KW-1133">Transmembrane helix</keyword>
<proteinExistence type="predicted"/>
<evidence type="ECO:0000256" key="1">
    <source>
        <dbReference type="SAM" id="MobiDB-lite"/>
    </source>
</evidence>
<gene>
    <name evidence="3" type="ORF">DPM12_01520</name>
</gene>
<dbReference type="EMBL" id="QMIG01000001">
    <property type="protein sequence ID" value="RAW18773.1"/>
    <property type="molecule type" value="Genomic_DNA"/>
</dbReference>
<evidence type="ECO:0000313" key="4">
    <source>
        <dbReference type="Proteomes" id="UP000250462"/>
    </source>
</evidence>
<dbReference type="Proteomes" id="UP000250462">
    <property type="component" value="Unassembled WGS sequence"/>
</dbReference>
<organism evidence="3 4">
    <name type="scientific">Phytoactinopolyspora halophila</name>
    <dbReference type="NCBI Taxonomy" id="1981511"/>
    <lineage>
        <taxon>Bacteria</taxon>
        <taxon>Bacillati</taxon>
        <taxon>Actinomycetota</taxon>
        <taxon>Actinomycetes</taxon>
        <taxon>Jiangellales</taxon>
        <taxon>Jiangellaceae</taxon>
        <taxon>Phytoactinopolyspora</taxon>
    </lineage>
</organism>
<dbReference type="RefSeq" id="WP_112256487.1">
    <property type="nucleotide sequence ID" value="NZ_QMIG01000001.1"/>
</dbReference>
<keyword evidence="2" id="KW-0472">Membrane</keyword>
<keyword evidence="4" id="KW-1185">Reference proteome</keyword>
<sequence length="60" mass="6764">MFFYIVSVVILGLATAAITGLLLAIRHVRNDGGPTPTPPRRYEDEWSTDLPSHPHHDVRR</sequence>
<comment type="caution">
    <text evidence="3">The sequence shown here is derived from an EMBL/GenBank/DDBJ whole genome shotgun (WGS) entry which is preliminary data.</text>
</comment>
<evidence type="ECO:0000313" key="3">
    <source>
        <dbReference type="EMBL" id="RAW18773.1"/>
    </source>
</evidence>
<name>A0A329R311_9ACTN</name>
<protein>
    <submittedName>
        <fullName evidence="3">Uncharacterized protein</fullName>
    </submittedName>
</protein>
<evidence type="ECO:0000256" key="2">
    <source>
        <dbReference type="SAM" id="Phobius"/>
    </source>
</evidence>